<evidence type="ECO:0000313" key="1">
    <source>
        <dbReference type="EMBL" id="KAH6941363.1"/>
    </source>
</evidence>
<comment type="caution">
    <text evidence="1">The sequence shown here is derived from an EMBL/GenBank/DDBJ whole genome shotgun (WGS) entry which is preliminary data.</text>
</comment>
<evidence type="ECO:0000313" key="2">
    <source>
        <dbReference type="Proteomes" id="UP000821845"/>
    </source>
</evidence>
<protein>
    <submittedName>
        <fullName evidence="1">Uncharacterized protein</fullName>
    </submittedName>
</protein>
<accession>A0ACB7T343</accession>
<gene>
    <name evidence="1" type="ORF">HPB50_017102</name>
</gene>
<sequence length="559" mass="62397">MDKHAGSSKGATDKASQVCLLRIKRDITDFHADPPPGIFIAPVETDVRNINAILTGAPGTPHKGGFFHLYLESRPVPAATPEAQSLSSLLVSIQSLLSEACKFTDKDAGDRFESIIQHETIRVAVCDTVDACVKENSPFAQTLKGRRSRDIPGALRQVRRRGVYQFETLLTRLRDLKAKMTKKKEATADANTCVSTSTGLLLLDTCCHCIVCTRTSWSAKIFAWTWTGACKTSRRMPRMDSGEICGPMEAMFTTAGGAAIAAASPHLHFGIIDESNDDVKPGNSSIRIDLALLSKPTDVRVVTQDRCAADNKEGSYDGADGDYPGEELHDEQNDHSKEVGEEEARPLGFKRCLKSPEVNGQSLDKFYCDIGEKIYKADNLGYGKHDMDPCIAFPKKFQRNFASNRRYNRVRWSFKVAIENLVCEHGYASNNEPWFGRLIPLIVSVMGYVGLPYYRSLGTIACTSNMESRRYNTIIEKLRLGDEEREDDCGPVVFIKDYLRYEDKVWAIFDDLFGGREHSLVMMKFLALAMRRDDNGRHILFLHGEAADGKAFFIKKFGR</sequence>
<proteinExistence type="predicted"/>
<name>A0ACB7T343_HYAAI</name>
<organism evidence="1 2">
    <name type="scientific">Hyalomma asiaticum</name>
    <name type="common">Tick</name>
    <dbReference type="NCBI Taxonomy" id="266040"/>
    <lineage>
        <taxon>Eukaryota</taxon>
        <taxon>Metazoa</taxon>
        <taxon>Ecdysozoa</taxon>
        <taxon>Arthropoda</taxon>
        <taxon>Chelicerata</taxon>
        <taxon>Arachnida</taxon>
        <taxon>Acari</taxon>
        <taxon>Parasitiformes</taxon>
        <taxon>Ixodida</taxon>
        <taxon>Ixodoidea</taxon>
        <taxon>Ixodidae</taxon>
        <taxon>Hyalomminae</taxon>
        <taxon>Hyalomma</taxon>
    </lineage>
</organism>
<reference evidence="1" key="1">
    <citation type="submission" date="2020-05" db="EMBL/GenBank/DDBJ databases">
        <title>Large-scale comparative analyses of tick genomes elucidate their genetic diversity and vector capacities.</title>
        <authorList>
            <person name="Jia N."/>
            <person name="Wang J."/>
            <person name="Shi W."/>
            <person name="Du L."/>
            <person name="Sun Y."/>
            <person name="Zhan W."/>
            <person name="Jiang J."/>
            <person name="Wang Q."/>
            <person name="Zhang B."/>
            <person name="Ji P."/>
            <person name="Sakyi L.B."/>
            <person name="Cui X."/>
            <person name="Yuan T."/>
            <person name="Jiang B."/>
            <person name="Yang W."/>
            <person name="Lam T.T.-Y."/>
            <person name="Chang Q."/>
            <person name="Ding S."/>
            <person name="Wang X."/>
            <person name="Zhu J."/>
            <person name="Ruan X."/>
            <person name="Zhao L."/>
            <person name="Wei J."/>
            <person name="Que T."/>
            <person name="Du C."/>
            <person name="Cheng J."/>
            <person name="Dai P."/>
            <person name="Han X."/>
            <person name="Huang E."/>
            <person name="Gao Y."/>
            <person name="Liu J."/>
            <person name="Shao H."/>
            <person name="Ye R."/>
            <person name="Li L."/>
            <person name="Wei W."/>
            <person name="Wang X."/>
            <person name="Wang C."/>
            <person name="Yang T."/>
            <person name="Huo Q."/>
            <person name="Li W."/>
            <person name="Guo W."/>
            <person name="Chen H."/>
            <person name="Zhou L."/>
            <person name="Ni X."/>
            <person name="Tian J."/>
            <person name="Zhou Y."/>
            <person name="Sheng Y."/>
            <person name="Liu T."/>
            <person name="Pan Y."/>
            <person name="Xia L."/>
            <person name="Li J."/>
            <person name="Zhao F."/>
            <person name="Cao W."/>
        </authorList>
    </citation>
    <scope>NUCLEOTIDE SEQUENCE</scope>
    <source>
        <strain evidence="1">Hyas-2018</strain>
    </source>
</reference>
<dbReference type="Proteomes" id="UP000821845">
    <property type="component" value="Chromosome 11"/>
</dbReference>
<dbReference type="EMBL" id="CM023491">
    <property type="protein sequence ID" value="KAH6941363.1"/>
    <property type="molecule type" value="Genomic_DNA"/>
</dbReference>
<keyword evidence="2" id="KW-1185">Reference proteome</keyword>